<dbReference type="Pfam" id="PF13812">
    <property type="entry name" value="PPR_3"/>
    <property type="match status" value="1"/>
</dbReference>
<feature type="compositionally biased region" description="Polar residues" evidence="6">
    <location>
        <begin position="110"/>
        <end position="131"/>
    </location>
</feature>
<feature type="repeat" description="PPR" evidence="5">
    <location>
        <begin position="617"/>
        <end position="651"/>
    </location>
</feature>
<feature type="repeat" description="PPR" evidence="5">
    <location>
        <begin position="767"/>
        <end position="801"/>
    </location>
</feature>
<name>A0AAW0E923_9AGAR</name>
<accession>A0AAW0E923</accession>
<dbReference type="AlphaFoldDB" id="A0AAW0E923"/>
<evidence type="ECO:0000256" key="5">
    <source>
        <dbReference type="PROSITE-ProRule" id="PRU00708"/>
    </source>
</evidence>
<dbReference type="NCBIfam" id="TIGR00756">
    <property type="entry name" value="PPR"/>
    <property type="match status" value="2"/>
</dbReference>
<proteinExistence type="inferred from homology"/>
<dbReference type="InterPro" id="IPR011990">
    <property type="entry name" value="TPR-like_helical_dom_sf"/>
</dbReference>
<sequence length="1196" mass="136706">MLEPVAAVIVNTVLCGRSQLERPATLQSISRVVTNCYPNSRRALAPDFFNPQPRRVVIRAEEKGKARAILLDEGLPPSPPEQAMEWSCTNGRALFPYRRPAYKTRPLKRTSFQRSVSTTIHRQAHTHTSPRLLSRARLSHSHNGQQRRQASQVAEPHNSLPTTAGSSSERFKRFDIIIPAGPGYDPKLIVAQHLRRMLDTPMQSLDIDKALAVYEAVCRENALEILSVEELLTFLERVLDVADLHYGQNTDIAKLDGWGTQLLHALRGLDSRIVMLSDYMYRQQCDLSRAYALVGQLEKAMDIAYRTTKLLVEYEARWRSLRAYNSIVLATHRYFDCTRVLNLAVQHWQSLGSYLSRWSKDHHHGEPEHYARLLRKNTFDFISQIQHPVLLLIEMEKVNDSERQRAGRILIEAYCQYNIPLLALEVFDELKRQQLSAPLDLHLFLVQSLVKEAAIGPAKKLFASIPSDTLYKYYLRTGLSLFAHDGDSERAKFFWAQLEMQSWQTEVDIGMLMHSYATKGNSDQVAKMFDEFFPQDDTLGRRRNRPKLLHYAIALYSHAVKGDITGLNHWLGEISRANLRPDVYVFTVIMQAFAKRGDLNSVSTILTQMRENGIPPNDATYMNLITLLANRRDPMGAEHVYKRALSEGVKPNGRMLRAVMDAHVEAGSWKGAIRVFDYIRSNPALNIRLTIEAYNTILKAYVLIGAPFRITARLFKRLEQMNVKPDSYTYALIMQSACDAGQLRIARLILKRLEKQSADWANNLQVTIYVLTVMMGGLLRAKKVKEARAIYNEMLERGIQPDSIAFSTILHAYGNEKSEESLKLAEEFIRGIIHAEEKPWITSRYSKTTALEHIYGPLIATYARMDRITDVERLYQSMIEEAGGEPTLGTLTTLLDAYRRVGNINEVERLWPQIFEMGKRYAKDPALFLISETPEDPTRTRLQSNILCIPLSIYIDALSSAGRHLQIAEVWTTFQKEGFFFDSNNWNHLIVALVRAGEIARAFHIVEKIILPFQRQALKFRANRDPAPSSPLSFVREEAAAQALDDEEDAYNPQTRVAGWKLRRRNLRRSDRRLDTDLAILDYRATDFGSDFSAPLHFLQQISPAWNVWQLHRVSVSALIWSYETLKSGRLVKPTLPSGASNASMSLNPDDDSEKAEVLFQTIHEQYPDACTVLMEYRRKLKERHGPEKYVEMFGA</sequence>
<keyword evidence="8" id="KW-1185">Reference proteome</keyword>
<dbReference type="PANTHER" id="PTHR47447:SF21">
    <property type="entry name" value="PENTACOTRIPEPTIDE-REPEAT REGION OF PRORP DOMAIN-CONTAINING PROTEIN"/>
    <property type="match status" value="1"/>
</dbReference>
<protein>
    <submittedName>
        <fullName evidence="7">Uncharacterized protein</fullName>
    </submittedName>
</protein>
<dbReference type="Gene3D" id="1.25.40.10">
    <property type="entry name" value="Tetratricopeptide repeat domain"/>
    <property type="match status" value="3"/>
</dbReference>
<dbReference type="Proteomes" id="UP001383192">
    <property type="component" value="Unassembled WGS sequence"/>
</dbReference>
<dbReference type="PANTHER" id="PTHR47447">
    <property type="entry name" value="OS03G0856100 PROTEIN"/>
    <property type="match status" value="1"/>
</dbReference>
<comment type="similarity">
    <text evidence="1">Belongs to the CCM1 family.</text>
</comment>
<gene>
    <name evidence="7" type="ORF">VNI00_001141</name>
</gene>
<dbReference type="PROSITE" id="PS51375">
    <property type="entry name" value="PPR"/>
    <property type="match status" value="3"/>
</dbReference>
<comment type="function">
    <text evidence="3">Regulates mitochondrial small subunit maturation by controlling 15S rRNA 5'-end processing. Localizes to the 5' precursor of the 15S rRNA in a position that is subsequently occupied by mS47 in the mature yeast mtSSU. Uses structure and sequence-specific RNA recognition, binding to a single-stranded region of the precursor and specifically recognizing bases -6 to -1. The exchange of Ccm1 for mS47 is coupled to the irreversible removal of precursor rRNA that is accompanied by conformational changes of the mitoribosomal proteins uS5m and mS26. These conformational changes signal completion of 5'-end rRNA processing through protection of the mature 5'-end of the 15S rRNA and stabilization of mS47. The removal of the 5' precursor together with the dissociation of Ccm1 may be catalyzed by the 5'-3' exoribonuclease Pet127. Involved in the specific removal of group I introns in mitochondrial encoded transcripts.</text>
</comment>
<feature type="compositionally biased region" description="Polar residues" evidence="6">
    <location>
        <begin position="141"/>
        <end position="152"/>
    </location>
</feature>
<feature type="repeat" description="PPR" evidence="5">
    <location>
        <begin position="582"/>
        <end position="616"/>
    </location>
</feature>
<organism evidence="7 8">
    <name type="scientific">Paramarasmius palmivorus</name>
    <dbReference type="NCBI Taxonomy" id="297713"/>
    <lineage>
        <taxon>Eukaryota</taxon>
        <taxon>Fungi</taxon>
        <taxon>Dikarya</taxon>
        <taxon>Basidiomycota</taxon>
        <taxon>Agaricomycotina</taxon>
        <taxon>Agaricomycetes</taxon>
        <taxon>Agaricomycetidae</taxon>
        <taxon>Agaricales</taxon>
        <taxon>Marasmiineae</taxon>
        <taxon>Marasmiaceae</taxon>
        <taxon>Paramarasmius</taxon>
    </lineage>
</organism>
<reference evidence="7 8" key="1">
    <citation type="submission" date="2024-01" db="EMBL/GenBank/DDBJ databases">
        <title>A draft genome for a cacao thread blight-causing isolate of Paramarasmius palmivorus.</title>
        <authorList>
            <person name="Baruah I.K."/>
            <person name="Bukari Y."/>
            <person name="Amoako-Attah I."/>
            <person name="Meinhardt L.W."/>
            <person name="Bailey B.A."/>
            <person name="Cohen S.P."/>
        </authorList>
    </citation>
    <scope>NUCLEOTIDE SEQUENCE [LARGE SCALE GENOMIC DNA]</scope>
    <source>
        <strain evidence="7 8">GH-12</strain>
    </source>
</reference>
<keyword evidence="2" id="KW-0677">Repeat</keyword>
<comment type="caution">
    <text evidence="7">The sequence shown here is derived from an EMBL/GenBank/DDBJ whole genome shotgun (WGS) entry which is preliminary data.</text>
</comment>
<evidence type="ECO:0000256" key="3">
    <source>
        <dbReference type="ARBA" id="ARBA00044493"/>
    </source>
</evidence>
<evidence type="ECO:0000313" key="7">
    <source>
        <dbReference type="EMBL" id="KAK7060376.1"/>
    </source>
</evidence>
<dbReference type="InterPro" id="IPR002885">
    <property type="entry name" value="PPR_rpt"/>
</dbReference>
<evidence type="ECO:0000256" key="2">
    <source>
        <dbReference type="ARBA" id="ARBA00022737"/>
    </source>
</evidence>
<evidence type="ECO:0000313" key="8">
    <source>
        <dbReference type="Proteomes" id="UP001383192"/>
    </source>
</evidence>
<dbReference type="Pfam" id="PF13041">
    <property type="entry name" value="PPR_2"/>
    <property type="match status" value="1"/>
</dbReference>
<comment type="subunit">
    <text evidence="4">Binds to mitochondrial small subunit 15S rRNA.</text>
</comment>
<evidence type="ECO:0000256" key="1">
    <source>
        <dbReference type="ARBA" id="ARBA00006192"/>
    </source>
</evidence>
<feature type="region of interest" description="Disordered" evidence="6">
    <location>
        <begin position="110"/>
        <end position="167"/>
    </location>
</feature>
<evidence type="ECO:0000256" key="4">
    <source>
        <dbReference type="ARBA" id="ARBA00044511"/>
    </source>
</evidence>
<dbReference type="EMBL" id="JAYKXP010000003">
    <property type="protein sequence ID" value="KAK7060376.1"/>
    <property type="molecule type" value="Genomic_DNA"/>
</dbReference>
<evidence type="ECO:0000256" key="6">
    <source>
        <dbReference type="SAM" id="MobiDB-lite"/>
    </source>
</evidence>